<evidence type="ECO:0000256" key="3">
    <source>
        <dbReference type="SAM" id="SignalP"/>
    </source>
</evidence>
<evidence type="ECO:0000256" key="2">
    <source>
        <dbReference type="ARBA" id="ARBA00022525"/>
    </source>
</evidence>
<dbReference type="PROSITE" id="PS50817">
    <property type="entry name" value="INTEIN_N_TER"/>
    <property type="match status" value="1"/>
</dbReference>
<name>A0A6G3WRT8_9ACTN</name>
<reference evidence="5" key="1">
    <citation type="submission" date="2020-01" db="EMBL/GenBank/DDBJ databases">
        <title>Insect and environment-associated Actinomycetes.</title>
        <authorList>
            <person name="Currrie C."/>
            <person name="Chevrette M."/>
            <person name="Carlson C."/>
            <person name="Stubbendieck R."/>
            <person name="Wendt-Pienkowski E."/>
        </authorList>
    </citation>
    <scope>NUCLEOTIDE SEQUENCE</scope>
    <source>
        <strain evidence="5">SID7499</strain>
    </source>
</reference>
<dbReference type="InterPro" id="IPR036844">
    <property type="entry name" value="Hint_dom_sf"/>
</dbReference>
<dbReference type="InterPro" id="IPR003587">
    <property type="entry name" value="Hint_dom_N"/>
</dbReference>
<dbReference type="SMART" id="SM00306">
    <property type="entry name" value="HintN"/>
    <property type="match status" value="1"/>
</dbReference>
<evidence type="ECO:0000256" key="1">
    <source>
        <dbReference type="ARBA" id="ARBA00004613"/>
    </source>
</evidence>
<organism evidence="5">
    <name type="scientific">Streptomyces sp. SID7499</name>
    <dbReference type="NCBI Taxonomy" id="2706086"/>
    <lineage>
        <taxon>Bacteria</taxon>
        <taxon>Bacillati</taxon>
        <taxon>Actinomycetota</taxon>
        <taxon>Actinomycetes</taxon>
        <taxon>Kitasatosporales</taxon>
        <taxon>Streptomycetaceae</taxon>
        <taxon>Streptomyces</taxon>
    </lineage>
</organism>
<comment type="subcellular location">
    <subcellularLocation>
        <location evidence="1">Secreted</location>
    </subcellularLocation>
</comment>
<dbReference type="InterPro" id="IPR006141">
    <property type="entry name" value="Intein_N"/>
</dbReference>
<dbReference type="GO" id="GO:0005576">
    <property type="term" value="C:extracellular region"/>
    <property type="evidence" value="ECO:0007669"/>
    <property type="project" value="UniProtKB-SubCell"/>
</dbReference>
<comment type="caution">
    <text evidence="5">The sequence shown here is derived from an EMBL/GenBank/DDBJ whole genome shotgun (WGS) entry which is preliminary data.</text>
</comment>
<feature type="domain" description="Hint" evidence="4">
    <location>
        <begin position="386"/>
        <end position="487"/>
    </location>
</feature>
<feature type="chain" id="PRO_5026001052" description="Hint domain-containing protein" evidence="3">
    <location>
        <begin position="30"/>
        <end position="624"/>
    </location>
</feature>
<sequence length="624" mass="66918">MYNNLRSRLATFIVALSVLFAGSMGSAAAATSAGDNRVERLATIVAKVRQYANCDGLPLLERPRCYKEFAGKAVKLGIGVGLFLFITQDAMKDHGAGFAALDKDLKALHALKPQDLLDPAKEPDPQKQLKLLEQAVKTLQSAKPHLDKVGKNLGRATDLLGTQSDSLLAVTILTIALGDYYPDYTPPKYPAAKPIFDFEKDLAELNAAFDQMNEGFVQMDRGLRTMNEGVAEVNKGLAQANKGISKANKGMKEMNAGIAQANQGVKEANKHVPGIKKGAQKLREIPDIDFDFSHIGDTWGSGSSGLDDAEQQRRMSLLLDLLPGIGDGKGVVEAVVGKDLVTSDKLSAKERALGGLSVLHWLRAGGKLLTAEDVKKARKGEGAVPCNSFPAGTPVLMADGTHLPIERVRVGDEVLATDPESGRTQSEPVTALITGHGDKELVTAEVRTDDGTSSVTATEGHPFWIEDLGVWGTAGDLRPGMWLRTSAGTHVPVSAVSAWTAQDRTVHNLTVADLHTYYVVAGTTPLLVHNANGCGVWKSEFDALPKGKQSHVREMSSVSDMRKAFEKWTAGAERLPARGPKIPEVYKLADGTVIQWRTSSRSGGETIDIFPVGGKGMKVHLPDE</sequence>
<feature type="signal peptide" evidence="3">
    <location>
        <begin position="1"/>
        <end position="29"/>
    </location>
</feature>
<dbReference type="SUPFAM" id="SSF51294">
    <property type="entry name" value="Hedgehog/intein (Hint) domain"/>
    <property type="match status" value="1"/>
</dbReference>
<evidence type="ECO:0000259" key="4">
    <source>
        <dbReference type="SMART" id="SM00306"/>
    </source>
</evidence>
<dbReference type="Pfam" id="PF14449">
    <property type="entry name" value="PT-TG"/>
    <property type="match status" value="1"/>
</dbReference>
<dbReference type="Gene3D" id="1.10.287.950">
    <property type="entry name" value="Methyl-accepting chemotaxis protein"/>
    <property type="match status" value="1"/>
</dbReference>
<accession>A0A6G3WRT8</accession>
<gene>
    <name evidence="5" type="ORF">G3M58_17260</name>
</gene>
<proteinExistence type="predicted"/>
<dbReference type="Gene3D" id="2.170.16.10">
    <property type="entry name" value="Hedgehog/Intein (Hint) domain"/>
    <property type="match status" value="1"/>
</dbReference>
<dbReference type="EMBL" id="JAAGMN010001671">
    <property type="protein sequence ID" value="NEE08201.1"/>
    <property type="molecule type" value="Genomic_DNA"/>
</dbReference>
<evidence type="ECO:0000313" key="5">
    <source>
        <dbReference type="EMBL" id="NEE08201.1"/>
    </source>
</evidence>
<dbReference type="AlphaFoldDB" id="A0A6G3WRT8"/>
<dbReference type="CDD" id="cd00081">
    <property type="entry name" value="Hint"/>
    <property type="match status" value="1"/>
</dbReference>
<protein>
    <recommendedName>
        <fullName evidence="4">Hint domain-containing protein</fullName>
    </recommendedName>
</protein>
<dbReference type="Pfam" id="PF07591">
    <property type="entry name" value="PT-HINT"/>
    <property type="match status" value="1"/>
</dbReference>
<keyword evidence="3" id="KW-0732">Signal</keyword>
<dbReference type="InterPro" id="IPR027797">
    <property type="entry name" value="PT-TG_dom"/>
</dbReference>
<keyword evidence="2" id="KW-0964">Secreted</keyword>
<dbReference type="GO" id="GO:0016539">
    <property type="term" value="P:intein-mediated protein splicing"/>
    <property type="evidence" value="ECO:0007669"/>
    <property type="project" value="InterPro"/>
</dbReference>